<proteinExistence type="predicted"/>
<evidence type="ECO:0000313" key="2">
    <source>
        <dbReference type="EMBL" id="DAD96813.1"/>
    </source>
</evidence>
<sequence length="88" mass="10054">MNRWEVKEAIQQAIDLHETRKAATYVPVYALDLYKKDIEARVKDLEDDAAEARDRNRWLFRLVVGAVITSFIPILIALLSRGSGGLLR</sequence>
<keyword evidence="1" id="KW-1133">Transmembrane helix</keyword>
<reference evidence="2" key="1">
    <citation type="journal article" date="2021" name="Proc. Natl. Acad. Sci. U.S.A.">
        <title>A Catalog of Tens of Thousands of Viruses from Human Metagenomes Reveals Hidden Associations with Chronic Diseases.</title>
        <authorList>
            <person name="Tisza M.J."/>
            <person name="Buck C.B."/>
        </authorList>
    </citation>
    <scope>NUCLEOTIDE SEQUENCE</scope>
    <source>
        <strain evidence="2">CtdDI2</strain>
    </source>
</reference>
<organism evidence="2">
    <name type="scientific">Podoviridae sp. ctdDI2</name>
    <dbReference type="NCBI Taxonomy" id="2826567"/>
    <lineage>
        <taxon>Viruses</taxon>
        <taxon>Duplodnaviria</taxon>
        <taxon>Heunggongvirae</taxon>
        <taxon>Uroviricota</taxon>
        <taxon>Caudoviricetes</taxon>
    </lineage>
</organism>
<dbReference type="EMBL" id="BK015224">
    <property type="protein sequence ID" value="DAD96813.1"/>
    <property type="molecule type" value="Genomic_DNA"/>
</dbReference>
<accession>A0A8S5NPS7</accession>
<evidence type="ECO:0000256" key="1">
    <source>
        <dbReference type="SAM" id="Phobius"/>
    </source>
</evidence>
<feature type="transmembrane region" description="Helical" evidence="1">
    <location>
        <begin position="58"/>
        <end position="79"/>
    </location>
</feature>
<protein>
    <submittedName>
        <fullName evidence="2">Hemolysin XhlA</fullName>
    </submittedName>
</protein>
<name>A0A8S5NPS7_9CAUD</name>
<keyword evidence="1" id="KW-0812">Transmembrane</keyword>
<keyword evidence="1" id="KW-0472">Membrane</keyword>